<dbReference type="Gene3D" id="3.30.70.1230">
    <property type="entry name" value="Nucleotide cyclase"/>
    <property type="match status" value="1"/>
</dbReference>
<name>A0ABQ5ZFX1_9HYPH</name>
<dbReference type="InterPro" id="IPR007890">
    <property type="entry name" value="CHASE2"/>
</dbReference>
<protein>
    <submittedName>
        <fullName evidence="3">Adenylate cyclase</fullName>
    </submittedName>
</protein>
<dbReference type="Pfam" id="PF00211">
    <property type="entry name" value="Guanylate_cyc"/>
    <property type="match status" value="1"/>
</dbReference>
<dbReference type="PANTHER" id="PTHR43081">
    <property type="entry name" value="ADENYLATE CYCLASE, TERMINAL-DIFFERENTIATION SPECIFIC-RELATED"/>
    <property type="match status" value="1"/>
</dbReference>
<dbReference type="InterPro" id="IPR029787">
    <property type="entry name" value="Nucleotide_cyclase"/>
</dbReference>
<evidence type="ECO:0000259" key="2">
    <source>
        <dbReference type="PROSITE" id="PS50125"/>
    </source>
</evidence>
<comment type="caution">
    <text evidence="3">The sequence shown here is derived from an EMBL/GenBank/DDBJ whole genome shotgun (WGS) entry which is preliminary data.</text>
</comment>
<dbReference type="InterPro" id="IPR001054">
    <property type="entry name" value="A/G_cyclase"/>
</dbReference>
<dbReference type="SMART" id="SM01080">
    <property type="entry name" value="CHASE2"/>
    <property type="match status" value="1"/>
</dbReference>
<accession>A0ABQ5ZFX1</accession>
<dbReference type="RefSeq" id="WP_244765837.1">
    <property type="nucleotide sequence ID" value="NZ_BSOP01000005.1"/>
</dbReference>
<organism evidence="3 4">
    <name type="scientific">Shinella yambaruensis</name>
    <dbReference type="NCBI Taxonomy" id="415996"/>
    <lineage>
        <taxon>Bacteria</taxon>
        <taxon>Pseudomonadati</taxon>
        <taxon>Pseudomonadota</taxon>
        <taxon>Alphaproteobacteria</taxon>
        <taxon>Hyphomicrobiales</taxon>
        <taxon>Rhizobiaceae</taxon>
        <taxon>Shinella</taxon>
    </lineage>
</organism>
<gene>
    <name evidence="3" type="ORF">GCM10007923_08640</name>
</gene>
<keyword evidence="1" id="KW-1133">Transmembrane helix</keyword>
<dbReference type="Pfam" id="PF05226">
    <property type="entry name" value="CHASE2"/>
    <property type="match status" value="1"/>
</dbReference>
<keyword evidence="1" id="KW-0812">Transmembrane</keyword>
<dbReference type="CDD" id="cd07302">
    <property type="entry name" value="CHD"/>
    <property type="match status" value="1"/>
</dbReference>
<keyword evidence="1" id="KW-0472">Membrane</keyword>
<dbReference type="PROSITE" id="PS50125">
    <property type="entry name" value="GUANYLATE_CYCLASE_2"/>
    <property type="match status" value="1"/>
</dbReference>
<dbReference type="InterPro" id="IPR050697">
    <property type="entry name" value="Adenylyl/Guanylyl_Cyclase_3/4"/>
</dbReference>
<feature type="domain" description="Guanylate cyclase" evidence="2">
    <location>
        <begin position="409"/>
        <end position="549"/>
    </location>
</feature>
<evidence type="ECO:0000256" key="1">
    <source>
        <dbReference type="SAM" id="Phobius"/>
    </source>
</evidence>
<dbReference type="EMBL" id="BSOP01000005">
    <property type="protein sequence ID" value="GLR49659.1"/>
    <property type="molecule type" value="Genomic_DNA"/>
</dbReference>
<keyword evidence="4" id="KW-1185">Reference proteome</keyword>
<feature type="transmembrane region" description="Helical" evidence="1">
    <location>
        <begin position="320"/>
        <end position="338"/>
    </location>
</feature>
<dbReference type="Proteomes" id="UP001156702">
    <property type="component" value="Unassembled WGS sequence"/>
</dbReference>
<evidence type="ECO:0000313" key="3">
    <source>
        <dbReference type="EMBL" id="GLR49659.1"/>
    </source>
</evidence>
<evidence type="ECO:0000313" key="4">
    <source>
        <dbReference type="Proteomes" id="UP001156702"/>
    </source>
</evidence>
<sequence length="652" mass="68824">MSTTPRLPHRWSRRTRRLAVLALAVVVLVSALTQLPAWSLADLRAFDYLSTVDDPRPPVDGPVVVAIDEPSLAEINAQWPWPRELHGRLVESLRKAGATAIGLDIIFAEPSNPASDAAFAATLGPDVVLAGDESVIVTPQAEQLLRTTPLPAFTAAGAVTGIASITLGGDGVFRDLPRYEDGFARALARIAGKPAVSPEGKLLQSFGPARSYPTVSYYQALDPENMLPKDTFKGRVVIVGLSLQNAPVINSGGADAFATPYTVHTGRLVAGAEIQATILDNLTAGAAITRAGTPLAIAAVALAALVSAAIVRRATRWQTAVLGILASAMLGLLSFALIREARLFVSPIGPTIALLLVAAGQTALDYAEERRRRRAIVRAFSQYLSPALVERLARDPSQLKLGGERRTLSILFCDVRGFTTIAETMKDDPEQLTTLINRLLTPLSDIVLKHGGTIDKYIGDCVMAFWNAPLDDGDHARHAVAAALDMLDVMATLNAKLQAEAAASGGTHHALRIGIGINTGECVVGNMGSSRRFDYSVLGDAVNLASRLEGASKAYGVPLLIGESTAQLTATDFAVLELDRITVKGRTGAAPVFTAVRSLPEEAKALHALFVEAKYAGRLAADDRAFDALVEIAPALAPYYATVRSGHAAGGA</sequence>
<feature type="transmembrane region" description="Helical" evidence="1">
    <location>
        <begin position="291"/>
        <end position="311"/>
    </location>
</feature>
<reference evidence="4" key="1">
    <citation type="journal article" date="2019" name="Int. J. Syst. Evol. Microbiol.">
        <title>The Global Catalogue of Microorganisms (GCM) 10K type strain sequencing project: providing services to taxonomists for standard genome sequencing and annotation.</title>
        <authorList>
            <consortium name="The Broad Institute Genomics Platform"/>
            <consortium name="The Broad Institute Genome Sequencing Center for Infectious Disease"/>
            <person name="Wu L."/>
            <person name="Ma J."/>
        </authorList>
    </citation>
    <scope>NUCLEOTIDE SEQUENCE [LARGE SCALE GENOMIC DNA]</scope>
    <source>
        <strain evidence="4">NBRC 102122</strain>
    </source>
</reference>
<dbReference type="SMART" id="SM00044">
    <property type="entry name" value="CYCc"/>
    <property type="match status" value="1"/>
</dbReference>
<dbReference type="SUPFAM" id="SSF55073">
    <property type="entry name" value="Nucleotide cyclase"/>
    <property type="match status" value="1"/>
</dbReference>
<dbReference type="PANTHER" id="PTHR43081:SF1">
    <property type="entry name" value="ADENYLATE CYCLASE, TERMINAL-DIFFERENTIATION SPECIFIC"/>
    <property type="match status" value="1"/>
</dbReference>
<proteinExistence type="predicted"/>